<proteinExistence type="predicted"/>
<keyword evidence="1" id="KW-0812">Transmembrane</keyword>
<protein>
    <submittedName>
        <fullName evidence="2">Uncharacterized protein</fullName>
    </submittedName>
</protein>
<gene>
    <name evidence="2" type="ORF">BDD43_3187</name>
</gene>
<organism evidence="2 3">
    <name type="scientific">Mucilaginibacter gracilis</name>
    <dbReference type="NCBI Taxonomy" id="423350"/>
    <lineage>
        <taxon>Bacteria</taxon>
        <taxon>Pseudomonadati</taxon>
        <taxon>Bacteroidota</taxon>
        <taxon>Sphingobacteriia</taxon>
        <taxon>Sphingobacteriales</taxon>
        <taxon>Sphingobacteriaceae</taxon>
        <taxon>Mucilaginibacter</taxon>
    </lineage>
</organism>
<accession>A0A495J227</accession>
<dbReference type="EMBL" id="RBKU01000001">
    <property type="protein sequence ID" value="RKR82987.1"/>
    <property type="molecule type" value="Genomic_DNA"/>
</dbReference>
<name>A0A495J227_9SPHI</name>
<sequence length="121" mass="14254">MPFYQIFSNLDYEKDMNKPNPYINTLYLAVHLALNILVVVAIVNVIDVFFPIKHFFSGYHFNINLRSVYPPTTTEKNVVAVLMLGVAAWYYQKRKARNADGSEKHYLPNLRQLEEYFRSKF</sequence>
<reference evidence="2 3" key="1">
    <citation type="submission" date="2018-10" db="EMBL/GenBank/DDBJ databases">
        <title>Genomic Encyclopedia of Archaeal and Bacterial Type Strains, Phase II (KMG-II): from individual species to whole genera.</title>
        <authorList>
            <person name="Goeker M."/>
        </authorList>
    </citation>
    <scope>NUCLEOTIDE SEQUENCE [LARGE SCALE GENOMIC DNA]</scope>
    <source>
        <strain evidence="2 3">DSM 18602</strain>
    </source>
</reference>
<keyword evidence="3" id="KW-1185">Reference proteome</keyword>
<dbReference type="Proteomes" id="UP000268007">
    <property type="component" value="Unassembled WGS sequence"/>
</dbReference>
<dbReference type="AlphaFoldDB" id="A0A495J227"/>
<feature type="transmembrane region" description="Helical" evidence="1">
    <location>
        <begin position="26"/>
        <end position="50"/>
    </location>
</feature>
<keyword evidence="1" id="KW-0472">Membrane</keyword>
<keyword evidence="1" id="KW-1133">Transmembrane helix</keyword>
<evidence type="ECO:0000313" key="3">
    <source>
        <dbReference type="Proteomes" id="UP000268007"/>
    </source>
</evidence>
<evidence type="ECO:0000256" key="1">
    <source>
        <dbReference type="SAM" id="Phobius"/>
    </source>
</evidence>
<comment type="caution">
    <text evidence="2">The sequence shown here is derived from an EMBL/GenBank/DDBJ whole genome shotgun (WGS) entry which is preliminary data.</text>
</comment>
<evidence type="ECO:0000313" key="2">
    <source>
        <dbReference type="EMBL" id="RKR82987.1"/>
    </source>
</evidence>